<proteinExistence type="predicted"/>
<keyword evidence="1" id="KW-0812">Transmembrane</keyword>
<dbReference type="EMBL" id="FNJK01000003">
    <property type="protein sequence ID" value="SDO90662.1"/>
    <property type="molecule type" value="Genomic_DNA"/>
</dbReference>
<feature type="transmembrane region" description="Helical" evidence="1">
    <location>
        <begin position="60"/>
        <end position="81"/>
    </location>
</feature>
<sequence>MDLNLIRRLKILLKYQGENIKSGVSRIGNYTGLFILYPFILWSFFTTMNTSELSLNLSKSIFYIGLIVWGAALLLTVIDCLKKNQFLVGLSTCLMYIYGIFTLPISSTAAWGDGRLNFVALQEVSIILWPMIYYIILAYFMVDKEGRVLKNDKEKLIFAYIMIFPIALAVVVAVPMIYFISEYYYIYLAWGLEVTFSVYLVAIWQYVFYPLRHKSDLAVASEVQSQTVDALSDTLQEQHFDKDEIKED</sequence>
<feature type="transmembrane region" description="Helical" evidence="1">
    <location>
        <begin position="157"/>
        <end position="178"/>
    </location>
</feature>
<evidence type="ECO:0000256" key="1">
    <source>
        <dbReference type="SAM" id="Phobius"/>
    </source>
</evidence>
<dbReference type="Proteomes" id="UP000183816">
    <property type="component" value="Unassembled WGS sequence"/>
</dbReference>
<protein>
    <submittedName>
        <fullName evidence="2">Uncharacterized protein</fullName>
    </submittedName>
</protein>
<reference evidence="2 3" key="1">
    <citation type="submission" date="2016-10" db="EMBL/GenBank/DDBJ databases">
        <authorList>
            <person name="de Groot N.N."/>
        </authorList>
    </citation>
    <scope>NUCLEOTIDE SEQUENCE [LARGE SCALE GENOMIC DNA]</scope>
    <source>
        <strain evidence="2 3">Sb04</strain>
    </source>
</reference>
<dbReference type="AlphaFoldDB" id="A0A1H0ND78"/>
<feature type="transmembrane region" description="Helical" evidence="1">
    <location>
        <begin position="184"/>
        <end position="207"/>
    </location>
</feature>
<feature type="transmembrane region" description="Helical" evidence="1">
    <location>
        <begin position="93"/>
        <end position="112"/>
    </location>
</feature>
<keyword evidence="1" id="KW-1133">Transmembrane helix</keyword>
<evidence type="ECO:0000313" key="3">
    <source>
        <dbReference type="Proteomes" id="UP000183816"/>
    </source>
</evidence>
<dbReference type="OrthoDB" id="2233668at2"/>
<gene>
    <name evidence="2" type="ORF">SAMN05216347_10368</name>
</gene>
<keyword evidence="1" id="KW-0472">Membrane</keyword>
<organism evidence="2 3">
    <name type="scientific">Streptococcus equinus</name>
    <name type="common">Streptococcus bovis</name>
    <dbReference type="NCBI Taxonomy" id="1335"/>
    <lineage>
        <taxon>Bacteria</taxon>
        <taxon>Bacillati</taxon>
        <taxon>Bacillota</taxon>
        <taxon>Bacilli</taxon>
        <taxon>Lactobacillales</taxon>
        <taxon>Streptococcaceae</taxon>
        <taxon>Streptococcus</taxon>
    </lineage>
</organism>
<feature type="transmembrane region" description="Helical" evidence="1">
    <location>
        <begin position="30"/>
        <end position="48"/>
    </location>
</feature>
<feature type="transmembrane region" description="Helical" evidence="1">
    <location>
        <begin position="124"/>
        <end position="142"/>
    </location>
</feature>
<accession>A0A1H0ND78</accession>
<name>A0A1H0ND78_STREI</name>
<evidence type="ECO:0000313" key="2">
    <source>
        <dbReference type="EMBL" id="SDO90662.1"/>
    </source>
</evidence>
<dbReference type="RefSeq" id="WP_074482438.1">
    <property type="nucleotide sequence ID" value="NZ_FNJK01000003.1"/>
</dbReference>